<protein>
    <submittedName>
        <fullName evidence="3">Uncharacterized protein</fullName>
    </submittedName>
</protein>
<sequence>MALPNKTKLGGGLHHLDVHHQRHAGQPGDAAPIITFKTTTTTPISNNAAPNPEDSDPLSRQTDPSHDPAEDPDESSTTTPPSSNRTNNPASANRAIAGMGVGLVSVMLIFTVFL</sequence>
<accession>A0AAN6T0X4</accession>
<comment type="caution">
    <text evidence="3">The sequence shown here is derived from an EMBL/GenBank/DDBJ whole genome shotgun (WGS) entry which is preliminary data.</text>
</comment>
<feature type="transmembrane region" description="Helical" evidence="2">
    <location>
        <begin position="95"/>
        <end position="113"/>
    </location>
</feature>
<keyword evidence="2" id="KW-1133">Transmembrane helix</keyword>
<keyword evidence="4" id="KW-1185">Reference proteome</keyword>
<name>A0AAN6T0X4_9PEZI</name>
<gene>
    <name evidence="3" type="ORF">N658DRAFT_507350</name>
</gene>
<dbReference type="AlphaFoldDB" id="A0AAN6T0X4"/>
<feature type="region of interest" description="Disordered" evidence="1">
    <location>
        <begin position="1"/>
        <end position="92"/>
    </location>
</feature>
<evidence type="ECO:0000313" key="4">
    <source>
        <dbReference type="Proteomes" id="UP001305647"/>
    </source>
</evidence>
<feature type="compositionally biased region" description="Low complexity" evidence="1">
    <location>
        <begin position="75"/>
        <end position="92"/>
    </location>
</feature>
<reference evidence="3" key="1">
    <citation type="journal article" date="2023" name="Mol. Phylogenet. Evol.">
        <title>Genome-scale phylogeny and comparative genomics of the fungal order Sordariales.</title>
        <authorList>
            <person name="Hensen N."/>
            <person name="Bonometti L."/>
            <person name="Westerberg I."/>
            <person name="Brannstrom I.O."/>
            <person name="Guillou S."/>
            <person name="Cros-Aarteil S."/>
            <person name="Calhoun S."/>
            <person name="Haridas S."/>
            <person name="Kuo A."/>
            <person name="Mondo S."/>
            <person name="Pangilinan J."/>
            <person name="Riley R."/>
            <person name="LaButti K."/>
            <person name="Andreopoulos B."/>
            <person name="Lipzen A."/>
            <person name="Chen C."/>
            <person name="Yan M."/>
            <person name="Daum C."/>
            <person name="Ng V."/>
            <person name="Clum A."/>
            <person name="Steindorff A."/>
            <person name="Ohm R.A."/>
            <person name="Martin F."/>
            <person name="Silar P."/>
            <person name="Natvig D.O."/>
            <person name="Lalanne C."/>
            <person name="Gautier V."/>
            <person name="Ament-Velasquez S.L."/>
            <person name="Kruys A."/>
            <person name="Hutchinson M.I."/>
            <person name="Powell A.J."/>
            <person name="Barry K."/>
            <person name="Miller A.N."/>
            <person name="Grigoriev I.V."/>
            <person name="Debuchy R."/>
            <person name="Gladieux P."/>
            <person name="Hiltunen Thoren M."/>
            <person name="Johannesson H."/>
        </authorList>
    </citation>
    <scope>NUCLEOTIDE SEQUENCE</scope>
    <source>
        <strain evidence="3">CBS 757.83</strain>
    </source>
</reference>
<evidence type="ECO:0000313" key="3">
    <source>
        <dbReference type="EMBL" id="KAK4101035.1"/>
    </source>
</evidence>
<dbReference type="EMBL" id="MU863637">
    <property type="protein sequence ID" value="KAK4101035.1"/>
    <property type="molecule type" value="Genomic_DNA"/>
</dbReference>
<dbReference type="Proteomes" id="UP001305647">
    <property type="component" value="Unassembled WGS sequence"/>
</dbReference>
<keyword evidence="2" id="KW-0812">Transmembrane</keyword>
<feature type="compositionally biased region" description="Low complexity" evidence="1">
    <location>
        <begin position="30"/>
        <end position="52"/>
    </location>
</feature>
<evidence type="ECO:0000256" key="2">
    <source>
        <dbReference type="SAM" id="Phobius"/>
    </source>
</evidence>
<keyword evidence="2" id="KW-0472">Membrane</keyword>
<evidence type="ECO:0000256" key="1">
    <source>
        <dbReference type="SAM" id="MobiDB-lite"/>
    </source>
</evidence>
<reference evidence="3" key="2">
    <citation type="submission" date="2023-05" db="EMBL/GenBank/DDBJ databases">
        <authorList>
            <consortium name="Lawrence Berkeley National Laboratory"/>
            <person name="Steindorff A."/>
            <person name="Hensen N."/>
            <person name="Bonometti L."/>
            <person name="Westerberg I."/>
            <person name="Brannstrom I.O."/>
            <person name="Guillou S."/>
            <person name="Cros-Aarteil S."/>
            <person name="Calhoun S."/>
            <person name="Haridas S."/>
            <person name="Kuo A."/>
            <person name="Mondo S."/>
            <person name="Pangilinan J."/>
            <person name="Riley R."/>
            <person name="Labutti K."/>
            <person name="Andreopoulos B."/>
            <person name="Lipzen A."/>
            <person name="Chen C."/>
            <person name="Yanf M."/>
            <person name="Daum C."/>
            <person name="Ng V."/>
            <person name="Clum A."/>
            <person name="Ohm R."/>
            <person name="Martin F."/>
            <person name="Silar P."/>
            <person name="Natvig D."/>
            <person name="Lalanne C."/>
            <person name="Gautier V."/>
            <person name="Ament-Velasquez S.L."/>
            <person name="Kruys A."/>
            <person name="Hutchinson M.I."/>
            <person name="Powell A.J."/>
            <person name="Barry K."/>
            <person name="Miller A.N."/>
            <person name="Grigoriev I.V."/>
            <person name="Debuchy R."/>
            <person name="Gladieux P."/>
            <person name="Thoren M.H."/>
            <person name="Johannesson H."/>
        </authorList>
    </citation>
    <scope>NUCLEOTIDE SEQUENCE</scope>
    <source>
        <strain evidence="3">CBS 757.83</strain>
    </source>
</reference>
<organism evidence="3 4">
    <name type="scientific">Parathielavia hyrcaniae</name>
    <dbReference type="NCBI Taxonomy" id="113614"/>
    <lineage>
        <taxon>Eukaryota</taxon>
        <taxon>Fungi</taxon>
        <taxon>Dikarya</taxon>
        <taxon>Ascomycota</taxon>
        <taxon>Pezizomycotina</taxon>
        <taxon>Sordariomycetes</taxon>
        <taxon>Sordariomycetidae</taxon>
        <taxon>Sordariales</taxon>
        <taxon>Chaetomiaceae</taxon>
        <taxon>Parathielavia</taxon>
    </lineage>
</organism>
<proteinExistence type="predicted"/>